<dbReference type="GO" id="GO:0016829">
    <property type="term" value="F:lyase activity"/>
    <property type="evidence" value="ECO:0007669"/>
    <property type="project" value="UniProtKB-KW"/>
</dbReference>
<dbReference type="SMART" id="SM00858">
    <property type="entry name" value="SAF"/>
    <property type="match status" value="1"/>
</dbReference>
<protein>
    <submittedName>
        <fullName evidence="3">D-galactarate dehydratase</fullName>
    </submittedName>
</protein>
<evidence type="ECO:0000256" key="1">
    <source>
        <dbReference type="ARBA" id="ARBA00023239"/>
    </source>
</evidence>
<reference evidence="3 4" key="1">
    <citation type="submission" date="2018-06" db="EMBL/GenBank/DDBJ databases">
        <title>Phytoactinopolyspora halophila sp. nov., a novel halophilic actinomycete isolated from a saline soil in China.</title>
        <authorList>
            <person name="Tang S.-K."/>
        </authorList>
    </citation>
    <scope>NUCLEOTIDE SEQUENCE [LARGE SCALE GENOMIC DNA]</scope>
    <source>
        <strain evidence="3 4">YIM 96934</strain>
    </source>
</reference>
<gene>
    <name evidence="3" type="ORF">DPM12_20070</name>
</gene>
<dbReference type="PANTHER" id="PTHR30536:SF5">
    <property type="entry name" value="ALTRONATE DEHYDRATASE"/>
    <property type="match status" value="1"/>
</dbReference>
<dbReference type="RefSeq" id="WP_112260144.1">
    <property type="nucleotide sequence ID" value="NZ_QMIG01000034.1"/>
</dbReference>
<accession>A0A329QBU9</accession>
<dbReference type="InterPro" id="IPR052172">
    <property type="entry name" value="UxaA_altronate/galactarate_dh"/>
</dbReference>
<dbReference type="Proteomes" id="UP000250462">
    <property type="component" value="Unassembled WGS sequence"/>
</dbReference>
<dbReference type="EMBL" id="QMIG01000034">
    <property type="protein sequence ID" value="RAW09843.1"/>
    <property type="molecule type" value="Genomic_DNA"/>
</dbReference>
<dbReference type="Gene3D" id="2.30.130.110">
    <property type="match status" value="1"/>
</dbReference>
<dbReference type="CDD" id="cd11613">
    <property type="entry name" value="SAF_AH_GD"/>
    <property type="match status" value="1"/>
</dbReference>
<name>A0A329QBU9_9ACTN</name>
<comment type="caution">
    <text evidence="3">The sequence shown here is derived from an EMBL/GenBank/DDBJ whole genome shotgun (WGS) entry which is preliminary data.</text>
</comment>
<dbReference type="OrthoDB" id="9804574at2"/>
<sequence>MLNADAPHTAATPDPARADARALLLNADDNVATMMSPASAGDRVAVESEGDPGAVIIVADDVAVGHKIALTDLASGEEIRKYGGEVIGVASQDIRSGEHVHEHNVRGIEPGGQT</sequence>
<keyword evidence="4" id="KW-1185">Reference proteome</keyword>
<proteinExistence type="predicted"/>
<evidence type="ECO:0000259" key="2">
    <source>
        <dbReference type="SMART" id="SM00858"/>
    </source>
</evidence>
<dbReference type="AlphaFoldDB" id="A0A329QBU9"/>
<dbReference type="GO" id="GO:0019698">
    <property type="term" value="P:D-galacturonate catabolic process"/>
    <property type="evidence" value="ECO:0007669"/>
    <property type="project" value="TreeGrafter"/>
</dbReference>
<dbReference type="Pfam" id="PF08666">
    <property type="entry name" value="SAF"/>
    <property type="match status" value="1"/>
</dbReference>
<dbReference type="InterPro" id="IPR013974">
    <property type="entry name" value="SAF"/>
</dbReference>
<dbReference type="PANTHER" id="PTHR30536">
    <property type="entry name" value="ALTRONATE/GALACTARATE DEHYDRATASE"/>
    <property type="match status" value="1"/>
</dbReference>
<organism evidence="3 4">
    <name type="scientific">Phytoactinopolyspora halophila</name>
    <dbReference type="NCBI Taxonomy" id="1981511"/>
    <lineage>
        <taxon>Bacteria</taxon>
        <taxon>Bacillati</taxon>
        <taxon>Actinomycetota</taxon>
        <taxon>Actinomycetes</taxon>
        <taxon>Jiangellales</taxon>
        <taxon>Jiangellaceae</taxon>
        <taxon>Phytoactinopolyspora</taxon>
    </lineage>
</organism>
<keyword evidence="1" id="KW-0456">Lyase</keyword>
<evidence type="ECO:0000313" key="3">
    <source>
        <dbReference type="EMBL" id="RAW09843.1"/>
    </source>
</evidence>
<evidence type="ECO:0000313" key="4">
    <source>
        <dbReference type="Proteomes" id="UP000250462"/>
    </source>
</evidence>
<feature type="domain" description="SAF" evidence="2">
    <location>
        <begin position="29"/>
        <end position="106"/>
    </location>
</feature>
<dbReference type="InterPro" id="IPR044144">
    <property type="entry name" value="SAF_UxaA/GarD"/>
</dbReference>